<dbReference type="Proteomes" id="UP000663844">
    <property type="component" value="Unassembled WGS sequence"/>
</dbReference>
<organism evidence="2 4">
    <name type="scientific">Adineta steineri</name>
    <dbReference type="NCBI Taxonomy" id="433720"/>
    <lineage>
        <taxon>Eukaryota</taxon>
        <taxon>Metazoa</taxon>
        <taxon>Spiralia</taxon>
        <taxon>Gnathifera</taxon>
        <taxon>Rotifera</taxon>
        <taxon>Eurotatoria</taxon>
        <taxon>Bdelloidea</taxon>
        <taxon>Adinetida</taxon>
        <taxon>Adinetidae</taxon>
        <taxon>Adineta</taxon>
    </lineage>
</organism>
<reference evidence="2" key="1">
    <citation type="submission" date="2021-02" db="EMBL/GenBank/DDBJ databases">
        <authorList>
            <person name="Nowell W R."/>
        </authorList>
    </citation>
    <scope>NUCLEOTIDE SEQUENCE</scope>
</reference>
<accession>A0A813RNY2</accession>
<dbReference type="EMBL" id="CAJNOG010000024">
    <property type="protein sequence ID" value="CAF0783949.1"/>
    <property type="molecule type" value="Genomic_DNA"/>
</dbReference>
<dbReference type="EMBL" id="CAJOAZ010000629">
    <property type="protein sequence ID" value="CAF3686949.1"/>
    <property type="molecule type" value="Genomic_DNA"/>
</dbReference>
<dbReference type="Proteomes" id="UP000663845">
    <property type="component" value="Unassembled WGS sequence"/>
</dbReference>
<name>A0A813RNY2_9BILA</name>
<protein>
    <submittedName>
        <fullName evidence="2">Uncharacterized protein</fullName>
    </submittedName>
</protein>
<comment type="caution">
    <text evidence="2">The sequence shown here is derived from an EMBL/GenBank/DDBJ whole genome shotgun (WGS) entry which is preliminary data.</text>
</comment>
<gene>
    <name evidence="2" type="ORF">JYZ213_LOCUS4340</name>
    <name evidence="3" type="ORF">OXD698_LOCUS11322</name>
</gene>
<proteinExistence type="predicted"/>
<keyword evidence="1" id="KW-0812">Transmembrane</keyword>
<evidence type="ECO:0000313" key="2">
    <source>
        <dbReference type="EMBL" id="CAF0783949.1"/>
    </source>
</evidence>
<evidence type="ECO:0000313" key="4">
    <source>
        <dbReference type="Proteomes" id="UP000663845"/>
    </source>
</evidence>
<evidence type="ECO:0000256" key="1">
    <source>
        <dbReference type="SAM" id="Phobius"/>
    </source>
</evidence>
<feature type="transmembrane region" description="Helical" evidence="1">
    <location>
        <begin position="271"/>
        <end position="292"/>
    </location>
</feature>
<keyword evidence="1" id="KW-0472">Membrane</keyword>
<evidence type="ECO:0000313" key="3">
    <source>
        <dbReference type="EMBL" id="CAF3686949.1"/>
    </source>
</evidence>
<sequence>MYHQVCSSDFITDVWIRHLATGNGSTFYGDDFRITGAHAFRALDMFCQLAHNTIANNLVRFYSSQYFSRFAISPYLFEAQIGSILERFQSSMSDSFLLSLKMIRDTTQVNALFSALQTNYKLIGSKDTDNVFVMAKNYDGCSCSLSANCIRQSSIYDYNTMTILFNVTGFYTGCNVIEALLQSTLECFYNQICINELQKYLLPSPMYSPALKSLSSNQTLKTATIDNLLSNLMVERWNPNVSYEKYYAACSPEYCSYYYNTIADNSEINTYYIVVLMFFLVGGPLSVLKLLISTLTKIIVFYVRKSPRQVVPQA</sequence>
<dbReference type="AlphaFoldDB" id="A0A813RNY2"/>
<keyword evidence="1" id="KW-1133">Transmembrane helix</keyword>